<accession>A0A7C3EWC2</accession>
<evidence type="ECO:0000259" key="1">
    <source>
        <dbReference type="SMART" id="SM00933"/>
    </source>
</evidence>
<dbReference type="EMBL" id="DSTX01000005">
    <property type="protein sequence ID" value="HFK20383.1"/>
    <property type="molecule type" value="Genomic_DNA"/>
</dbReference>
<dbReference type="AlphaFoldDB" id="A0A7C3EWC2"/>
<comment type="caution">
    <text evidence="2">The sequence shown here is derived from an EMBL/GenBank/DDBJ whole genome shotgun (WGS) entry which is preliminary data.</text>
</comment>
<gene>
    <name evidence="2" type="ORF">ENS19_03790</name>
</gene>
<dbReference type="Pfam" id="PF09376">
    <property type="entry name" value="NurA"/>
    <property type="match status" value="1"/>
</dbReference>
<sequence length="353" mass="38693">MRSQGLRSPLDDICEALKGHLKLPAGGTVSGFDHVLDEGDIKELPLPGTEEIPVISAVDGGSNTVLMTPTMAVVLNRVYCNQFLGMKKMDNCEMVEFISKTEIVEKGGNNFFRTEIYPIEGACPLASIEIDAKDQTLMVGKTYGDLSRAISMARRFCEWRVAERAIEAGAECVIVDGALQTAFKGESDVANELYRKAKDAGSIIAGLSKSTTMYLENGFPIAGTVDMMAKKKGYARWIIGLGRSEEWTHRATVYYAKLHEMADRGYRLDVYDGATEEQLESLLRGLLACSAYFGYPGYPYPLIDAHTYARVGSEEAGSLRGQILDRLSAEDAEKLELMERARASHDVLDSLGG</sequence>
<protein>
    <submittedName>
        <fullName evidence="2">DNA double-strand break repair nuclease NurA</fullName>
    </submittedName>
</protein>
<dbReference type="InterPro" id="IPR018977">
    <property type="entry name" value="NurA_domain"/>
</dbReference>
<name>A0A7C3EWC2_9CREN</name>
<dbReference type="SMART" id="SM00933">
    <property type="entry name" value="NurA"/>
    <property type="match status" value="1"/>
</dbReference>
<organism evidence="2">
    <name type="scientific">Candidatus Methanomethylicus mesodigestus</name>
    <dbReference type="NCBI Taxonomy" id="1867258"/>
    <lineage>
        <taxon>Archaea</taxon>
        <taxon>Thermoproteota</taxon>
        <taxon>Methanosuratincolia</taxon>
        <taxon>Candidatus Methanomethylicales</taxon>
        <taxon>Candidatus Methanomethylicaceae</taxon>
        <taxon>Candidatus Methanomethylicus</taxon>
    </lineage>
</organism>
<reference evidence="2" key="1">
    <citation type="journal article" date="2020" name="mSystems">
        <title>Genome- and Community-Level Interaction Insights into Carbon Utilization and Element Cycling Functions of Hydrothermarchaeota in Hydrothermal Sediment.</title>
        <authorList>
            <person name="Zhou Z."/>
            <person name="Liu Y."/>
            <person name="Xu W."/>
            <person name="Pan J."/>
            <person name="Luo Z.H."/>
            <person name="Li M."/>
        </authorList>
    </citation>
    <scope>NUCLEOTIDE SEQUENCE [LARGE SCALE GENOMIC DNA]</scope>
    <source>
        <strain evidence="2">SpSt-468</strain>
    </source>
</reference>
<proteinExistence type="predicted"/>
<evidence type="ECO:0000313" key="2">
    <source>
        <dbReference type="EMBL" id="HFK20383.1"/>
    </source>
</evidence>
<feature type="domain" description="NurA" evidence="1">
    <location>
        <begin position="53"/>
        <end position="311"/>
    </location>
</feature>